<reference evidence="3 4" key="1">
    <citation type="submission" date="2018-07" db="EMBL/GenBank/DDBJ databases">
        <title>The complete nuclear genome of the prasinophyte Chloropicon primus (CCMP1205).</title>
        <authorList>
            <person name="Pombert J.-F."/>
            <person name="Otis C."/>
            <person name="Turmel M."/>
            <person name="Lemieux C."/>
        </authorList>
    </citation>
    <scope>NUCLEOTIDE SEQUENCE [LARGE SCALE GENOMIC DNA]</scope>
    <source>
        <strain evidence="3 4">CCMP1205</strain>
    </source>
</reference>
<dbReference type="Pfam" id="PF03435">
    <property type="entry name" value="Sacchrp_dh_NADP"/>
    <property type="match status" value="1"/>
</dbReference>
<feature type="region of interest" description="Disordered" evidence="1">
    <location>
        <begin position="389"/>
        <end position="410"/>
    </location>
</feature>
<dbReference type="OrthoDB" id="10268090at2759"/>
<dbReference type="PANTHER" id="PTHR43781:SF1">
    <property type="entry name" value="SACCHAROPINE DEHYDROGENASE"/>
    <property type="match status" value="1"/>
</dbReference>
<dbReference type="InterPro" id="IPR005097">
    <property type="entry name" value="Sacchrp_dh_NADP-bd"/>
</dbReference>
<feature type="compositionally biased region" description="Acidic residues" evidence="1">
    <location>
        <begin position="57"/>
        <end position="82"/>
    </location>
</feature>
<feature type="compositionally biased region" description="Gly residues" evidence="1">
    <location>
        <begin position="83"/>
        <end position="95"/>
    </location>
</feature>
<proteinExistence type="predicted"/>
<feature type="region of interest" description="Disordered" evidence="1">
    <location>
        <begin position="53"/>
        <end position="97"/>
    </location>
</feature>
<dbReference type="EMBL" id="CP031053">
    <property type="protein sequence ID" value="QDZ25989.1"/>
    <property type="molecule type" value="Genomic_DNA"/>
</dbReference>
<name>A0A5B8MZR1_9CHLO</name>
<keyword evidence="4" id="KW-1185">Reference proteome</keyword>
<evidence type="ECO:0000313" key="4">
    <source>
        <dbReference type="Proteomes" id="UP000316726"/>
    </source>
</evidence>
<evidence type="ECO:0000259" key="2">
    <source>
        <dbReference type="Pfam" id="PF03435"/>
    </source>
</evidence>
<sequence length="485" mass="52194">METETLVTRERALALKKKYGRQASMPKEEDIEGWTMTQLEDYFKAQAYLNSMLMSSSEEEERGGEDDGAGGEDDGAGGEDDGAGGQGGSVQGGDGEATDISEVESSFTNISVTSGGGRSEPPQRMKVLVYGATGYSGELVANHAARAGFLLQVAGRSEEKLKRLASRLPGRVGYKSFDLDDARALDAAVGSVDAVVHCAGPFHNTYKPMLEACLRQSKHYVDLTGEIQVIEAISKYDGEAKEKGVMLLPAAGFDVVPSDTLAYLVSEKFKREFPAHFPSHLRVAFHFNTQGALISRGTAATMRRGKRGILLERENGEVVEKVAKPKPLRERQRCSFGLGKELTVKQANMADVSSAFYSTGIPNIICQMSDVASMSQLKHVLTPFSEGVSSRDKSGKVAKEQPIGPDASENEEGKCFLHATVSSSGASTRQVSGSLECPAPYKVTHMAILHILREVEKNNFRAGFCTPTTAYGSGFLEACGMKKTS</sequence>
<dbReference type="AlphaFoldDB" id="A0A5B8MZR1"/>
<protein>
    <submittedName>
        <fullName evidence="3">Saccharopine dehydrogenase</fullName>
    </submittedName>
</protein>
<evidence type="ECO:0000313" key="3">
    <source>
        <dbReference type="EMBL" id="QDZ25989.1"/>
    </source>
</evidence>
<feature type="compositionally biased region" description="Basic and acidic residues" evidence="1">
    <location>
        <begin position="389"/>
        <end position="399"/>
    </location>
</feature>
<dbReference type="Gene3D" id="3.40.50.720">
    <property type="entry name" value="NAD(P)-binding Rossmann-like Domain"/>
    <property type="match status" value="1"/>
</dbReference>
<organism evidence="3 4">
    <name type="scientific">Chloropicon primus</name>
    <dbReference type="NCBI Taxonomy" id="1764295"/>
    <lineage>
        <taxon>Eukaryota</taxon>
        <taxon>Viridiplantae</taxon>
        <taxon>Chlorophyta</taxon>
        <taxon>Chloropicophyceae</taxon>
        <taxon>Chloropicales</taxon>
        <taxon>Chloropicaceae</taxon>
        <taxon>Chloropicon</taxon>
    </lineage>
</organism>
<accession>A0A5B8MZR1</accession>
<evidence type="ECO:0000256" key="1">
    <source>
        <dbReference type="SAM" id="MobiDB-lite"/>
    </source>
</evidence>
<dbReference type="InterPro" id="IPR036291">
    <property type="entry name" value="NAD(P)-bd_dom_sf"/>
</dbReference>
<dbReference type="Proteomes" id="UP000316726">
    <property type="component" value="Chromosome 20"/>
</dbReference>
<dbReference type="PANTHER" id="PTHR43781">
    <property type="entry name" value="SACCHAROPINE DEHYDROGENASE"/>
    <property type="match status" value="1"/>
</dbReference>
<dbReference type="SUPFAM" id="SSF51735">
    <property type="entry name" value="NAD(P)-binding Rossmann-fold domains"/>
    <property type="match status" value="1"/>
</dbReference>
<gene>
    <name evidence="3" type="ORF">A3770_20p85070</name>
</gene>
<feature type="domain" description="Saccharopine dehydrogenase NADP binding" evidence="2">
    <location>
        <begin position="127"/>
        <end position="247"/>
    </location>
</feature>